<sequence length="390" mass="39757">MTAPSAPMQPGAAFPASRLAVSGLFLLNGYVMGNWAPKIPEFAARLGLDEGALGVFILVFGIGSMVAMPVAGALMARLGSRPLVRPLALATAFAMLAVSLAPTPAVAAVVVFFLGMAVGGMDVTMNANAVAVERSMGRSIMSSCHGFWSLGALAGSFSGGWLIASLGVLGHSLLVTAAGAAVLAAIWRSVMADAPGRETEGHSRRLPLSPLPWLVGLMALFSMIPEGAILDWAAFYLRQERGASLTQSGFAFGAFSTTMALMRFAGDGVRDRIGAVTTLRLCTLLAMAGMVLAGLSMTPGLVIAGFAICGIGISNMVPIAFSAAGNLPGFAPGVALSVVTFMGYSGILFAPAIIGSVAEHTGFAAVFLALPVLFAVVLLLSPLATHADQA</sequence>
<feature type="transmembrane region" description="Helical" evidence="5">
    <location>
        <begin position="52"/>
        <end position="76"/>
    </location>
</feature>
<dbReference type="GO" id="GO:0022857">
    <property type="term" value="F:transmembrane transporter activity"/>
    <property type="evidence" value="ECO:0007669"/>
    <property type="project" value="InterPro"/>
</dbReference>
<dbReference type="InterPro" id="IPR020846">
    <property type="entry name" value="MFS_dom"/>
</dbReference>
<dbReference type="CDD" id="cd17393">
    <property type="entry name" value="MFS_MosC_like"/>
    <property type="match status" value="1"/>
</dbReference>
<evidence type="ECO:0000313" key="7">
    <source>
        <dbReference type="EMBL" id="PHP66345.1"/>
    </source>
</evidence>
<dbReference type="GO" id="GO:0016020">
    <property type="term" value="C:membrane"/>
    <property type="evidence" value="ECO:0007669"/>
    <property type="project" value="UniProtKB-SubCell"/>
</dbReference>
<dbReference type="SUPFAM" id="SSF103473">
    <property type="entry name" value="MFS general substrate transporter"/>
    <property type="match status" value="1"/>
</dbReference>
<reference evidence="7 8" key="1">
    <citation type="submission" date="2017-10" db="EMBL/GenBank/DDBJ databases">
        <title>Sedimentibacterium mangrovi gen. nov., sp. nov., a novel member of family Phyllobacteriacea isolated from mangrove sediment.</title>
        <authorList>
            <person name="Liao H."/>
            <person name="Tian Y."/>
        </authorList>
    </citation>
    <scope>NUCLEOTIDE SEQUENCE [LARGE SCALE GENOMIC DNA]</scope>
    <source>
        <strain evidence="7 8">X9-2-2</strain>
    </source>
</reference>
<feature type="transmembrane region" description="Helical" evidence="5">
    <location>
        <begin position="106"/>
        <end position="125"/>
    </location>
</feature>
<dbReference type="InterPro" id="IPR036259">
    <property type="entry name" value="MFS_trans_sf"/>
</dbReference>
<proteinExistence type="predicted"/>
<keyword evidence="8" id="KW-1185">Reference proteome</keyword>
<protein>
    <submittedName>
        <fullName evidence="7">MFS transporter</fullName>
    </submittedName>
</protein>
<feature type="transmembrane region" description="Helical" evidence="5">
    <location>
        <begin position="170"/>
        <end position="190"/>
    </location>
</feature>
<evidence type="ECO:0000256" key="3">
    <source>
        <dbReference type="ARBA" id="ARBA00022989"/>
    </source>
</evidence>
<dbReference type="RefSeq" id="WP_099306925.1">
    <property type="nucleotide sequence ID" value="NZ_PDVP01000008.1"/>
</dbReference>
<dbReference type="Proteomes" id="UP000221168">
    <property type="component" value="Unassembled WGS sequence"/>
</dbReference>
<feature type="transmembrane region" description="Helical" evidence="5">
    <location>
        <begin position="301"/>
        <end position="321"/>
    </location>
</feature>
<dbReference type="Pfam" id="PF07690">
    <property type="entry name" value="MFS_1"/>
    <property type="match status" value="1"/>
</dbReference>
<keyword evidence="4 5" id="KW-0472">Membrane</keyword>
<feature type="transmembrane region" description="Helical" evidence="5">
    <location>
        <begin position="278"/>
        <end position="295"/>
    </location>
</feature>
<feature type="transmembrane region" description="Helical" evidence="5">
    <location>
        <begin position="12"/>
        <end position="32"/>
    </location>
</feature>
<dbReference type="OrthoDB" id="9810941at2"/>
<dbReference type="AlphaFoldDB" id="A0A2G1QLD4"/>
<evidence type="ECO:0000256" key="1">
    <source>
        <dbReference type="ARBA" id="ARBA00004141"/>
    </source>
</evidence>
<feature type="transmembrane region" description="Helical" evidence="5">
    <location>
        <begin position="360"/>
        <end position="380"/>
    </location>
</feature>
<comment type="caution">
    <text evidence="7">The sequence shown here is derived from an EMBL/GenBank/DDBJ whole genome shotgun (WGS) entry which is preliminary data.</text>
</comment>
<dbReference type="EMBL" id="PDVP01000008">
    <property type="protein sequence ID" value="PHP66345.1"/>
    <property type="molecule type" value="Genomic_DNA"/>
</dbReference>
<accession>A0A2G1QLD4</accession>
<dbReference type="Gene3D" id="1.20.1250.20">
    <property type="entry name" value="MFS general substrate transporter like domains"/>
    <property type="match status" value="2"/>
</dbReference>
<dbReference type="PANTHER" id="PTHR23514">
    <property type="entry name" value="BYPASS OF STOP CODON PROTEIN 6"/>
    <property type="match status" value="1"/>
</dbReference>
<evidence type="ECO:0000256" key="4">
    <source>
        <dbReference type="ARBA" id="ARBA00023136"/>
    </source>
</evidence>
<dbReference type="InterPro" id="IPR051788">
    <property type="entry name" value="MFS_Transporter"/>
</dbReference>
<feature type="transmembrane region" description="Helical" evidence="5">
    <location>
        <begin position="333"/>
        <end position="354"/>
    </location>
</feature>
<keyword evidence="3 5" id="KW-1133">Transmembrane helix</keyword>
<dbReference type="PANTHER" id="PTHR23514:SF13">
    <property type="entry name" value="INNER MEMBRANE PROTEIN YBJJ"/>
    <property type="match status" value="1"/>
</dbReference>
<evidence type="ECO:0000256" key="2">
    <source>
        <dbReference type="ARBA" id="ARBA00022692"/>
    </source>
</evidence>
<comment type="subcellular location">
    <subcellularLocation>
        <location evidence="1">Membrane</location>
        <topology evidence="1">Multi-pass membrane protein</topology>
    </subcellularLocation>
</comment>
<feature type="transmembrane region" description="Helical" evidence="5">
    <location>
        <begin position="211"/>
        <end position="237"/>
    </location>
</feature>
<keyword evidence="2 5" id="KW-0812">Transmembrane</keyword>
<organism evidence="7 8">
    <name type="scientific">Zhengella mangrovi</name>
    <dbReference type="NCBI Taxonomy" id="1982044"/>
    <lineage>
        <taxon>Bacteria</taxon>
        <taxon>Pseudomonadati</taxon>
        <taxon>Pseudomonadota</taxon>
        <taxon>Alphaproteobacteria</taxon>
        <taxon>Hyphomicrobiales</taxon>
        <taxon>Notoacmeibacteraceae</taxon>
        <taxon>Zhengella</taxon>
    </lineage>
</organism>
<dbReference type="PROSITE" id="PS50850">
    <property type="entry name" value="MFS"/>
    <property type="match status" value="1"/>
</dbReference>
<name>A0A2G1QLD4_9HYPH</name>
<feature type="domain" description="Major facilitator superfamily (MFS) profile" evidence="6">
    <location>
        <begin position="211"/>
        <end position="390"/>
    </location>
</feature>
<evidence type="ECO:0000313" key="8">
    <source>
        <dbReference type="Proteomes" id="UP000221168"/>
    </source>
</evidence>
<evidence type="ECO:0000256" key="5">
    <source>
        <dbReference type="SAM" id="Phobius"/>
    </source>
</evidence>
<dbReference type="InterPro" id="IPR011701">
    <property type="entry name" value="MFS"/>
</dbReference>
<evidence type="ECO:0000259" key="6">
    <source>
        <dbReference type="PROSITE" id="PS50850"/>
    </source>
</evidence>
<gene>
    <name evidence="7" type="ORF">CSC94_13695</name>
</gene>
<feature type="transmembrane region" description="Helical" evidence="5">
    <location>
        <begin position="146"/>
        <end position="164"/>
    </location>
</feature>